<evidence type="ECO:0000256" key="5">
    <source>
        <dbReference type="ARBA" id="ARBA00022280"/>
    </source>
</evidence>
<keyword evidence="8" id="KW-0068">Autocatalytic cleavage</keyword>
<dbReference type="CDD" id="cd04702">
    <property type="entry name" value="ASRGL1_like"/>
    <property type="match status" value="1"/>
</dbReference>
<protein>
    <recommendedName>
        <fullName evidence="5">Isoaspartyl peptidase/L-asparaginase</fullName>
        <ecNumber evidence="3">3.4.19.5</ecNumber>
        <ecNumber evidence="4">3.5.1.1</ecNumber>
    </recommendedName>
    <alternativeName>
        <fullName evidence="9">Asparaginase-like protein 1</fullName>
    </alternativeName>
    <alternativeName>
        <fullName evidence="12">Beta-aspartyl-peptidase</fullName>
    </alternativeName>
    <alternativeName>
        <fullName evidence="10">Isoaspartyl dipeptidase</fullName>
    </alternativeName>
    <alternativeName>
        <fullName evidence="11">L-asparagine amidohydrolase</fullName>
    </alternativeName>
</protein>
<evidence type="ECO:0000256" key="12">
    <source>
        <dbReference type="ARBA" id="ARBA00030667"/>
    </source>
</evidence>
<evidence type="ECO:0000256" key="13">
    <source>
        <dbReference type="ARBA" id="ARBA00049366"/>
    </source>
</evidence>
<evidence type="ECO:0000256" key="6">
    <source>
        <dbReference type="ARBA" id="ARBA00022670"/>
    </source>
</evidence>
<dbReference type="InterPro" id="IPR029055">
    <property type="entry name" value="Ntn_hydrolases_N"/>
</dbReference>
<dbReference type="Pfam" id="PF01112">
    <property type="entry name" value="Asparaginase_2"/>
    <property type="match status" value="1"/>
</dbReference>
<dbReference type="EMBL" id="CAWYQH010000096">
    <property type="protein sequence ID" value="CAK8682890.1"/>
    <property type="molecule type" value="Genomic_DNA"/>
</dbReference>
<evidence type="ECO:0000256" key="11">
    <source>
        <dbReference type="ARBA" id="ARBA00030414"/>
    </source>
</evidence>
<reference evidence="14 15" key="1">
    <citation type="submission" date="2024-02" db="EMBL/GenBank/DDBJ databases">
        <authorList>
            <person name="Daric V."/>
            <person name="Darras S."/>
        </authorList>
    </citation>
    <scope>NUCLEOTIDE SEQUENCE [LARGE SCALE GENOMIC DNA]</scope>
</reference>
<keyword evidence="15" id="KW-1185">Reference proteome</keyword>
<dbReference type="Gene3D" id="3.60.20.30">
    <property type="entry name" value="(Glycosyl)asparaginase"/>
    <property type="match status" value="1"/>
</dbReference>
<evidence type="ECO:0000256" key="8">
    <source>
        <dbReference type="ARBA" id="ARBA00022813"/>
    </source>
</evidence>
<dbReference type="SUPFAM" id="SSF56235">
    <property type="entry name" value="N-terminal nucleophile aminohydrolases (Ntn hydrolases)"/>
    <property type="match status" value="1"/>
</dbReference>
<evidence type="ECO:0000313" key="15">
    <source>
        <dbReference type="Proteomes" id="UP001642483"/>
    </source>
</evidence>
<keyword evidence="6" id="KW-0645">Protease</keyword>
<accession>A0ABP0FY56</accession>
<evidence type="ECO:0000256" key="3">
    <source>
        <dbReference type="ARBA" id="ARBA00012879"/>
    </source>
</evidence>
<keyword evidence="7" id="KW-0378">Hydrolase</keyword>
<dbReference type="PANTHER" id="PTHR10188:SF41">
    <property type="entry name" value="ISOASPARTYL PEPTIDASE_L-ASPARAGINASE"/>
    <property type="match status" value="1"/>
</dbReference>
<organism evidence="14 15">
    <name type="scientific">Clavelina lepadiformis</name>
    <name type="common">Light-bulb sea squirt</name>
    <name type="synonym">Ascidia lepadiformis</name>
    <dbReference type="NCBI Taxonomy" id="159417"/>
    <lineage>
        <taxon>Eukaryota</taxon>
        <taxon>Metazoa</taxon>
        <taxon>Chordata</taxon>
        <taxon>Tunicata</taxon>
        <taxon>Ascidiacea</taxon>
        <taxon>Aplousobranchia</taxon>
        <taxon>Clavelinidae</taxon>
        <taxon>Clavelina</taxon>
    </lineage>
</organism>
<dbReference type="PANTHER" id="PTHR10188">
    <property type="entry name" value="L-ASPARAGINASE"/>
    <property type="match status" value="1"/>
</dbReference>
<evidence type="ECO:0000256" key="1">
    <source>
        <dbReference type="ARBA" id="ARBA00000306"/>
    </source>
</evidence>
<evidence type="ECO:0000256" key="10">
    <source>
        <dbReference type="ARBA" id="ARBA00029780"/>
    </source>
</evidence>
<sequence length="327" mass="34936">MNVDSPQNTALNKQPVIIVHGGISDALETWYMQWSALGTKQAAAAGYRVLQNGGTCVDAVVNAVKTMEDNPAFNAGRGSLSNEEGQVEMHALVMRGDTCNCGGVSGIKGVKNPVDVAHLVLEHSHHSLLNGNASLELARRFGLEEKPPEYFKTDMTRKRLQQRRTFEEPFYSDHNAVGAVALDCHGNVACATSSGGISIQSAGRISDCAIAGSGGFADNSSVAVVATGHGDSILNVNLSRLISIHVENGMSPQEASQKSLEYMWRKTSGRGGVISLDPGGRVGIHFTTPKMSWARIGGESPYDSRNISTNNFIQFGFDMVNISAEKL</sequence>
<evidence type="ECO:0000256" key="9">
    <source>
        <dbReference type="ARBA" id="ARBA00029701"/>
    </source>
</evidence>
<comment type="catalytic activity">
    <reaction evidence="1">
        <text>Cleavage of a beta-linked Asp residue from the N-terminus of a polypeptide.</text>
        <dbReference type="EC" id="3.4.19.5"/>
    </reaction>
</comment>
<dbReference type="InterPro" id="IPR033844">
    <property type="entry name" value="ASRGL1_meta"/>
</dbReference>
<evidence type="ECO:0000256" key="7">
    <source>
        <dbReference type="ARBA" id="ARBA00022801"/>
    </source>
</evidence>
<comment type="catalytic activity">
    <reaction evidence="13">
        <text>L-asparagine + H2O = L-aspartate + NH4(+)</text>
        <dbReference type="Rhea" id="RHEA:21016"/>
        <dbReference type="ChEBI" id="CHEBI:15377"/>
        <dbReference type="ChEBI" id="CHEBI:28938"/>
        <dbReference type="ChEBI" id="CHEBI:29991"/>
        <dbReference type="ChEBI" id="CHEBI:58048"/>
        <dbReference type="EC" id="3.5.1.1"/>
    </reaction>
</comment>
<evidence type="ECO:0000256" key="4">
    <source>
        <dbReference type="ARBA" id="ARBA00012920"/>
    </source>
</evidence>
<dbReference type="EC" id="3.5.1.1" evidence="4"/>
<name>A0ABP0FY56_CLALP</name>
<dbReference type="EC" id="3.4.19.5" evidence="3"/>
<dbReference type="Proteomes" id="UP001642483">
    <property type="component" value="Unassembled WGS sequence"/>
</dbReference>
<proteinExistence type="inferred from homology"/>
<evidence type="ECO:0000256" key="2">
    <source>
        <dbReference type="ARBA" id="ARBA00010872"/>
    </source>
</evidence>
<gene>
    <name evidence="14" type="ORF">CVLEPA_LOCUS14016</name>
</gene>
<comment type="similarity">
    <text evidence="2">Belongs to the Ntn-hydrolase family.</text>
</comment>
<dbReference type="InterPro" id="IPR000246">
    <property type="entry name" value="Peptidase_T2"/>
</dbReference>
<evidence type="ECO:0000313" key="14">
    <source>
        <dbReference type="EMBL" id="CAK8682890.1"/>
    </source>
</evidence>
<comment type="caution">
    <text evidence="14">The sequence shown here is derived from an EMBL/GenBank/DDBJ whole genome shotgun (WGS) entry which is preliminary data.</text>
</comment>